<keyword evidence="2" id="KW-1185">Reference proteome</keyword>
<dbReference type="Proteomes" id="UP001165960">
    <property type="component" value="Unassembled WGS sequence"/>
</dbReference>
<evidence type="ECO:0000313" key="1">
    <source>
        <dbReference type="EMBL" id="KAJ9062770.1"/>
    </source>
</evidence>
<dbReference type="EMBL" id="QTSX02004991">
    <property type="protein sequence ID" value="KAJ9062770.1"/>
    <property type="molecule type" value="Genomic_DNA"/>
</dbReference>
<reference evidence="1" key="1">
    <citation type="submission" date="2022-04" db="EMBL/GenBank/DDBJ databases">
        <title>Genome of the entomopathogenic fungus Entomophthora muscae.</title>
        <authorList>
            <person name="Elya C."/>
            <person name="Lovett B.R."/>
            <person name="Lee E."/>
            <person name="Macias A.M."/>
            <person name="Hajek A.E."/>
            <person name="De Bivort B.L."/>
            <person name="Kasson M.T."/>
            <person name="De Fine Licht H.H."/>
            <person name="Stajich J.E."/>
        </authorList>
    </citation>
    <scope>NUCLEOTIDE SEQUENCE</scope>
    <source>
        <strain evidence="1">Berkeley</strain>
    </source>
</reference>
<organism evidence="1 2">
    <name type="scientific">Entomophthora muscae</name>
    <dbReference type="NCBI Taxonomy" id="34485"/>
    <lineage>
        <taxon>Eukaryota</taxon>
        <taxon>Fungi</taxon>
        <taxon>Fungi incertae sedis</taxon>
        <taxon>Zoopagomycota</taxon>
        <taxon>Entomophthoromycotina</taxon>
        <taxon>Entomophthoromycetes</taxon>
        <taxon>Entomophthorales</taxon>
        <taxon>Entomophthoraceae</taxon>
        <taxon>Entomophthora</taxon>
    </lineage>
</organism>
<name>A0ACC2SKA5_9FUNG</name>
<sequence length="269" mass="31664">MVKNTGPAPKGRRSKMVATSPFANHCMLQYNQLSKASWQVTEYIALNFTWRVWTKASGLERKVYFVVKPSVIGFNQKICSSRFHFEFIEYNESKTCAKAQRLQGPFTPYFIFDLVLLPTTTWVHFAPSVAKERPYYGFPGLPRSLFYKTVNTKNIDLSKYEYDWALYLIHLHFFNTSQEIYTLKFIKYIETSLKDALYYEEDQLTHPKEVSQALLIKKTFYLFINHGDILDDAIEVGDITFWFQAFILAVKYEREFSRIALNMCYSLYC</sequence>
<gene>
    <name evidence="1" type="ORF">DSO57_1007126</name>
</gene>
<accession>A0ACC2SKA5</accession>
<evidence type="ECO:0000313" key="2">
    <source>
        <dbReference type="Proteomes" id="UP001165960"/>
    </source>
</evidence>
<protein>
    <submittedName>
        <fullName evidence="1">Uncharacterized protein</fullName>
    </submittedName>
</protein>
<comment type="caution">
    <text evidence="1">The sequence shown here is derived from an EMBL/GenBank/DDBJ whole genome shotgun (WGS) entry which is preliminary data.</text>
</comment>
<proteinExistence type="predicted"/>